<evidence type="ECO:0000313" key="4">
    <source>
        <dbReference type="EMBL" id="MDO7883283.1"/>
    </source>
</evidence>
<dbReference type="InterPro" id="IPR009057">
    <property type="entry name" value="Homeodomain-like_sf"/>
</dbReference>
<dbReference type="Pfam" id="PF00440">
    <property type="entry name" value="TetR_N"/>
    <property type="match status" value="1"/>
</dbReference>
<accession>A0ABT9BS61</accession>
<dbReference type="EMBL" id="JAUQUB010000004">
    <property type="protein sequence ID" value="MDO7883283.1"/>
    <property type="molecule type" value="Genomic_DNA"/>
</dbReference>
<dbReference type="InterPro" id="IPR001647">
    <property type="entry name" value="HTH_TetR"/>
</dbReference>
<feature type="DNA-binding region" description="H-T-H motif" evidence="2">
    <location>
        <begin position="30"/>
        <end position="49"/>
    </location>
</feature>
<sequence length="198" mass="22210">MARTPDPARKPALLEQTLDYLLDKPLSELSFRTLAKALGVSTYVLVYHFGSRAELVRDIVEAISARTTVIQARLTPESSLDDYIEGLVLSWEWAVQPRNRQLQRLEFEAGMLEAVHPDGLSTTRALYERWMSIGRRALEELGLAPEDADAETRLIVNTFHGIQYDLVLNGDAESATASLHRAAEQHRERVAALLSERA</sequence>
<evidence type="ECO:0000259" key="3">
    <source>
        <dbReference type="PROSITE" id="PS50977"/>
    </source>
</evidence>
<keyword evidence="1 2" id="KW-0238">DNA-binding</keyword>
<dbReference type="Gene3D" id="1.10.357.10">
    <property type="entry name" value="Tetracycline Repressor, domain 2"/>
    <property type="match status" value="1"/>
</dbReference>
<evidence type="ECO:0000256" key="2">
    <source>
        <dbReference type="PROSITE-ProRule" id="PRU00335"/>
    </source>
</evidence>
<proteinExistence type="predicted"/>
<dbReference type="RefSeq" id="WP_305003713.1">
    <property type="nucleotide sequence ID" value="NZ_JAUQUB010000004.1"/>
</dbReference>
<gene>
    <name evidence="4" type="ORF">Q5716_13690</name>
</gene>
<comment type="caution">
    <text evidence="4">The sequence shown here is derived from an EMBL/GenBank/DDBJ whole genome shotgun (WGS) entry which is preliminary data.</text>
</comment>
<organism evidence="4 5">
    <name type="scientific">Antiquaquibacter soli</name>
    <dbReference type="NCBI Taxonomy" id="3064523"/>
    <lineage>
        <taxon>Bacteria</taxon>
        <taxon>Bacillati</taxon>
        <taxon>Actinomycetota</taxon>
        <taxon>Actinomycetes</taxon>
        <taxon>Micrococcales</taxon>
        <taxon>Microbacteriaceae</taxon>
        <taxon>Antiquaquibacter</taxon>
    </lineage>
</organism>
<evidence type="ECO:0000313" key="5">
    <source>
        <dbReference type="Proteomes" id="UP001241072"/>
    </source>
</evidence>
<protein>
    <submittedName>
        <fullName evidence="4">TetR/AcrR family transcriptional regulator</fullName>
    </submittedName>
</protein>
<dbReference type="PROSITE" id="PS50977">
    <property type="entry name" value="HTH_TETR_2"/>
    <property type="match status" value="1"/>
</dbReference>
<name>A0ABT9BS61_9MICO</name>
<keyword evidence="5" id="KW-1185">Reference proteome</keyword>
<dbReference type="Proteomes" id="UP001241072">
    <property type="component" value="Unassembled WGS sequence"/>
</dbReference>
<reference evidence="4 5" key="1">
    <citation type="submission" date="2023-07" db="EMBL/GenBank/DDBJ databases">
        <title>Protaetiibacter sp. nov WY-16 isolated from soil.</title>
        <authorList>
            <person name="Liu B."/>
            <person name="Wan Y."/>
        </authorList>
    </citation>
    <scope>NUCLEOTIDE SEQUENCE [LARGE SCALE GENOMIC DNA]</scope>
    <source>
        <strain evidence="4 5">WY-16</strain>
    </source>
</reference>
<dbReference type="SUPFAM" id="SSF46689">
    <property type="entry name" value="Homeodomain-like"/>
    <property type="match status" value="1"/>
</dbReference>
<evidence type="ECO:0000256" key="1">
    <source>
        <dbReference type="ARBA" id="ARBA00023125"/>
    </source>
</evidence>
<feature type="domain" description="HTH tetR-type" evidence="3">
    <location>
        <begin position="7"/>
        <end position="67"/>
    </location>
</feature>